<protein>
    <submittedName>
        <fullName evidence="5">DNA-binding response regulator</fullName>
    </submittedName>
</protein>
<dbReference type="InterPro" id="IPR011006">
    <property type="entry name" value="CheY-like_superfamily"/>
</dbReference>
<keyword evidence="1 5" id="KW-0238">DNA-binding</keyword>
<dbReference type="SUPFAM" id="SSF52172">
    <property type="entry name" value="CheY-like"/>
    <property type="match status" value="1"/>
</dbReference>
<dbReference type="InterPro" id="IPR016032">
    <property type="entry name" value="Sig_transdc_resp-reg_C-effctor"/>
</dbReference>
<dbReference type="Pfam" id="PF00196">
    <property type="entry name" value="GerE"/>
    <property type="match status" value="1"/>
</dbReference>
<feature type="domain" description="Response regulatory" evidence="4">
    <location>
        <begin position="3"/>
        <end position="119"/>
    </location>
</feature>
<dbReference type="InterPro" id="IPR039420">
    <property type="entry name" value="WalR-like"/>
</dbReference>
<keyword evidence="6" id="KW-1185">Reference proteome</keyword>
<evidence type="ECO:0000256" key="1">
    <source>
        <dbReference type="ARBA" id="ARBA00023125"/>
    </source>
</evidence>
<dbReference type="GO" id="GO:0000160">
    <property type="term" value="P:phosphorelay signal transduction system"/>
    <property type="evidence" value="ECO:0007669"/>
    <property type="project" value="InterPro"/>
</dbReference>
<sequence>MTTIMVVEDQRLVRDAIATLLSLEEDIDVVAKCEDGQAAIDWLATNPPPEVILSDIEMPKVSGLSLAESLKNTNQSKFVIMTTFAKPGYINRALKAGVVGFILKEADSEYLLKSIQTVVAGNKVIEPELAMMALEDTNPLSTKEAKALALASEGLKTKEVAERLFLSEGTIRNYFSEAISKLNATNRADAARIAKQKGWL</sequence>
<evidence type="ECO:0000259" key="3">
    <source>
        <dbReference type="PROSITE" id="PS50043"/>
    </source>
</evidence>
<dbReference type="PROSITE" id="PS50043">
    <property type="entry name" value="HTH_LUXR_2"/>
    <property type="match status" value="1"/>
</dbReference>
<dbReference type="AlphaFoldDB" id="A0AA37SYN9"/>
<keyword evidence="2" id="KW-0597">Phosphoprotein</keyword>
<dbReference type="Gene3D" id="3.40.50.2300">
    <property type="match status" value="1"/>
</dbReference>
<evidence type="ECO:0000259" key="4">
    <source>
        <dbReference type="PROSITE" id="PS50110"/>
    </source>
</evidence>
<evidence type="ECO:0000313" key="6">
    <source>
        <dbReference type="Proteomes" id="UP001156601"/>
    </source>
</evidence>
<dbReference type="InterPro" id="IPR001789">
    <property type="entry name" value="Sig_transdc_resp-reg_receiver"/>
</dbReference>
<reference evidence="5" key="2">
    <citation type="submission" date="2023-01" db="EMBL/GenBank/DDBJ databases">
        <title>Draft genome sequence of Agaribacter marinus strain NBRC 110023.</title>
        <authorList>
            <person name="Sun Q."/>
            <person name="Mori K."/>
        </authorList>
    </citation>
    <scope>NUCLEOTIDE SEQUENCE</scope>
    <source>
        <strain evidence="5">NBRC 110023</strain>
    </source>
</reference>
<evidence type="ECO:0000256" key="2">
    <source>
        <dbReference type="PROSITE-ProRule" id="PRU00169"/>
    </source>
</evidence>
<feature type="domain" description="HTH luxR-type" evidence="3">
    <location>
        <begin position="133"/>
        <end position="198"/>
    </location>
</feature>
<dbReference type="Gene3D" id="1.10.10.10">
    <property type="entry name" value="Winged helix-like DNA-binding domain superfamily/Winged helix DNA-binding domain"/>
    <property type="match status" value="1"/>
</dbReference>
<feature type="modified residue" description="4-aspartylphosphate" evidence="2">
    <location>
        <position position="55"/>
    </location>
</feature>
<dbReference type="InterPro" id="IPR036388">
    <property type="entry name" value="WH-like_DNA-bd_sf"/>
</dbReference>
<dbReference type="SMART" id="SM00448">
    <property type="entry name" value="REC"/>
    <property type="match status" value="1"/>
</dbReference>
<evidence type="ECO:0000313" key="5">
    <source>
        <dbReference type="EMBL" id="GLR71692.1"/>
    </source>
</evidence>
<reference evidence="5" key="1">
    <citation type="journal article" date="2014" name="Int. J. Syst. Evol. Microbiol.">
        <title>Complete genome sequence of Corynebacterium casei LMG S-19264T (=DSM 44701T), isolated from a smear-ripened cheese.</title>
        <authorList>
            <consortium name="US DOE Joint Genome Institute (JGI-PGF)"/>
            <person name="Walter F."/>
            <person name="Albersmeier A."/>
            <person name="Kalinowski J."/>
            <person name="Ruckert C."/>
        </authorList>
    </citation>
    <scope>NUCLEOTIDE SEQUENCE</scope>
    <source>
        <strain evidence="5">NBRC 110023</strain>
    </source>
</reference>
<dbReference type="SMART" id="SM00421">
    <property type="entry name" value="HTH_LUXR"/>
    <property type="match status" value="1"/>
</dbReference>
<dbReference type="GO" id="GO:0003677">
    <property type="term" value="F:DNA binding"/>
    <property type="evidence" value="ECO:0007669"/>
    <property type="project" value="UniProtKB-KW"/>
</dbReference>
<dbReference type="RefSeq" id="WP_284218029.1">
    <property type="nucleotide sequence ID" value="NZ_BSOT01000006.1"/>
</dbReference>
<dbReference type="Pfam" id="PF00072">
    <property type="entry name" value="Response_reg"/>
    <property type="match status" value="1"/>
</dbReference>
<organism evidence="5 6">
    <name type="scientific">Agaribacter marinus</name>
    <dbReference type="NCBI Taxonomy" id="1431249"/>
    <lineage>
        <taxon>Bacteria</taxon>
        <taxon>Pseudomonadati</taxon>
        <taxon>Pseudomonadota</taxon>
        <taxon>Gammaproteobacteria</taxon>
        <taxon>Alteromonadales</taxon>
        <taxon>Alteromonadaceae</taxon>
        <taxon>Agaribacter</taxon>
    </lineage>
</organism>
<dbReference type="PANTHER" id="PTHR43214">
    <property type="entry name" value="TWO-COMPONENT RESPONSE REGULATOR"/>
    <property type="match status" value="1"/>
</dbReference>
<dbReference type="Proteomes" id="UP001156601">
    <property type="component" value="Unassembled WGS sequence"/>
</dbReference>
<dbReference type="SUPFAM" id="SSF46894">
    <property type="entry name" value="C-terminal effector domain of the bipartite response regulators"/>
    <property type="match status" value="1"/>
</dbReference>
<dbReference type="PANTHER" id="PTHR43214:SF42">
    <property type="entry name" value="TRANSCRIPTIONAL REGULATORY PROTEIN DESR"/>
    <property type="match status" value="1"/>
</dbReference>
<dbReference type="PRINTS" id="PR00038">
    <property type="entry name" value="HTHLUXR"/>
</dbReference>
<dbReference type="EMBL" id="BSOT01000006">
    <property type="protein sequence ID" value="GLR71692.1"/>
    <property type="molecule type" value="Genomic_DNA"/>
</dbReference>
<name>A0AA37SYN9_9ALTE</name>
<dbReference type="PROSITE" id="PS50110">
    <property type="entry name" value="RESPONSE_REGULATORY"/>
    <property type="match status" value="1"/>
</dbReference>
<accession>A0AA37SYN9</accession>
<dbReference type="InterPro" id="IPR000792">
    <property type="entry name" value="Tscrpt_reg_LuxR_C"/>
</dbReference>
<gene>
    <name evidence="5" type="ORF">GCM10007852_26000</name>
</gene>
<proteinExistence type="predicted"/>
<dbReference type="CDD" id="cd06170">
    <property type="entry name" value="LuxR_C_like"/>
    <property type="match status" value="1"/>
</dbReference>
<dbReference type="GO" id="GO:0006355">
    <property type="term" value="P:regulation of DNA-templated transcription"/>
    <property type="evidence" value="ECO:0007669"/>
    <property type="project" value="InterPro"/>
</dbReference>
<comment type="caution">
    <text evidence="5">The sequence shown here is derived from an EMBL/GenBank/DDBJ whole genome shotgun (WGS) entry which is preliminary data.</text>
</comment>